<organism evidence="12 13">
    <name type="scientific">Volvox africanus</name>
    <dbReference type="NCBI Taxonomy" id="51714"/>
    <lineage>
        <taxon>Eukaryota</taxon>
        <taxon>Viridiplantae</taxon>
        <taxon>Chlorophyta</taxon>
        <taxon>core chlorophytes</taxon>
        <taxon>Chlorophyceae</taxon>
        <taxon>CS clade</taxon>
        <taxon>Chlamydomonadales</taxon>
        <taxon>Volvocaceae</taxon>
        <taxon>Volvox</taxon>
    </lineage>
</organism>
<name>A0ABQ5RYY4_9CHLO</name>
<evidence type="ECO:0000256" key="2">
    <source>
        <dbReference type="ARBA" id="ARBA00022448"/>
    </source>
</evidence>
<dbReference type="PANTHER" id="PTHR48041:SF91">
    <property type="entry name" value="ABC TRANSPORTER G FAMILY MEMBER 28"/>
    <property type="match status" value="1"/>
</dbReference>
<keyword evidence="7 9" id="KW-0472">Membrane</keyword>
<comment type="caution">
    <text evidence="12">The sequence shown here is derived from an EMBL/GenBank/DDBJ whole genome shotgun (WGS) entry which is preliminary data.</text>
</comment>
<keyword evidence="4" id="KW-0547">Nucleotide-binding</keyword>
<dbReference type="InterPro" id="IPR003439">
    <property type="entry name" value="ABC_transporter-like_ATP-bd"/>
</dbReference>
<feature type="region of interest" description="Disordered" evidence="8">
    <location>
        <begin position="1572"/>
        <end position="1620"/>
    </location>
</feature>
<dbReference type="Gene3D" id="3.40.50.300">
    <property type="entry name" value="P-loop containing nucleotide triphosphate hydrolases"/>
    <property type="match status" value="1"/>
</dbReference>
<feature type="transmembrane region" description="Helical" evidence="9">
    <location>
        <begin position="1684"/>
        <end position="1704"/>
    </location>
</feature>
<keyword evidence="13" id="KW-1185">Reference proteome</keyword>
<evidence type="ECO:0000256" key="6">
    <source>
        <dbReference type="ARBA" id="ARBA00022989"/>
    </source>
</evidence>
<evidence type="ECO:0000256" key="10">
    <source>
        <dbReference type="SAM" id="SignalP"/>
    </source>
</evidence>
<feature type="region of interest" description="Disordered" evidence="8">
    <location>
        <begin position="1073"/>
        <end position="1092"/>
    </location>
</feature>
<feature type="region of interest" description="Disordered" evidence="8">
    <location>
        <begin position="2069"/>
        <end position="2092"/>
    </location>
</feature>
<feature type="signal peptide" evidence="10">
    <location>
        <begin position="1"/>
        <end position="29"/>
    </location>
</feature>
<feature type="transmembrane region" description="Helical" evidence="9">
    <location>
        <begin position="1756"/>
        <end position="1777"/>
    </location>
</feature>
<evidence type="ECO:0000256" key="1">
    <source>
        <dbReference type="ARBA" id="ARBA00004141"/>
    </source>
</evidence>
<feature type="compositionally biased region" description="Basic and acidic residues" evidence="8">
    <location>
        <begin position="1298"/>
        <end position="1310"/>
    </location>
</feature>
<dbReference type="InterPro" id="IPR050352">
    <property type="entry name" value="ABCG_transporters"/>
</dbReference>
<evidence type="ECO:0000256" key="8">
    <source>
        <dbReference type="SAM" id="MobiDB-lite"/>
    </source>
</evidence>
<dbReference type="Pfam" id="PF00005">
    <property type="entry name" value="ABC_tran"/>
    <property type="match status" value="1"/>
</dbReference>
<evidence type="ECO:0000256" key="4">
    <source>
        <dbReference type="ARBA" id="ARBA00022741"/>
    </source>
</evidence>
<feature type="domain" description="ABC transporter" evidence="11">
    <location>
        <begin position="564"/>
        <end position="877"/>
    </location>
</feature>
<dbReference type="InterPro" id="IPR003593">
    <property type="entry name" value="AAA+_ATPase"/>
</dbReference>
<dbReference type="Proteomes" id="UP001165090">
    <property type="component" value="Unassembled WGS sequence"/>
</dbReference>
<dbReference type="InterPro" id="IPR027417">
    <property type="entry name" value="P-loop_NTPase"/>
</dbReference>
<feature type="compositionally biased region" description="Polar residues" evidence="8">
    <location>
        <begin position="1466"/>
        <end position="1481"/>
    </location>
</feature>
<evidence type="ECO:0000256" key="3">
    <source>
        <dbReference type="ARBA" id="ARBA00022692"/>
    </source>
</evidence>
<evidence type="ECO:0000313" key="12">
    <source>
        <dbReference type="EMBL" id="GLI62836.1"/>
    </source>
</evidence>
<dbReference type="PROSITE" id="PS00211">
    <property type="entry name" value="ABC_TRANSPORTER_1"/>
    <property type="match status" value="1"/>
</dbReference>
<feature type="compositionally biased region" description="Polar residues" evidence="8">
    <location>
        <begin position="939"/>
        <end position="955"/>
    </location>
</feature>
<feature type="region of interest" description="Disordered" evidence="8">
    <location>
        <begin position="1423"/>
        <end position="1559"/>
    </location>
</feature>
<dbReference type="PROSITE" id="PS50893">
    <property type="entry name" value="ABC_TRANSPORTER_2"/>
    <property type="match status" value="1"/>
</dbReference>
<dbReference type="SUPFAM" id="SSF52540">
    <property type="entry name" value="P-loop containing nucleoside triphosphate hydrolases"/>
    <property type="match status" value="1"/>
</dbReference>
<feature type="region of interest" description="Disordered" evidence="8">
    <location>
        <begin position="1259"/>
        <end position="1345"/>
    </location>
</feature>
<dbReference type="InterPro" id="IPR043926">
    <property type="entry name" value="ABCG_dom"/>
</dbReference>
<feature type="transmembrane region" description="Helical" evidence="9">
    <location>
        <begin position="1905"/>
        <end position="1926"/>
    </location>
</feature>
<keyword evidence="10" id="KW-0732">Signal</keyword>
<proteinExistence type="predicted"/>
<gene>
    <name evidence="12" type="ORF">VaNZ11_005404</name>
</gene>
<evidence type="ECO:0000256" key="7">
    <source>
        <dbReference type="ARBA" id="ARBA00023136"/>
    </source>
</evidence>
<feature type="compositionally biased region" description="Low complexity" evidence="8">
    <location>
        <begin position="1329"/>
        <end position="1340"/>
    </location>
</feature>
<protein>
    <recommendedName>
        <fullName evidence="11">ABC transporter domain-containing protein</fullName>
    </recommendedName>
</protein>
<feature type="region of interest" description="Disordered" evidence="8">
    <location>
        <begin position="703"/>
        <end position="722"/>
    </location>
</feature>
<feature type="region of interest" description="Disordered" evidence="8">
    <location>
        <begin position="1197"/>
        <end position="1219"/>
    </location>
</feature>
<feature type="transmembrane region" description="Helical" evidence="9">
    <location>
        <begin position="1732"/>
        <end position="1750"/>
    </location>
</feature>
<feature type="region of interest" description="Disordered" evidence="8">
    <location>
        <begin position="900"/>
        <end position="959"/>
    </location>
</feature>
<feature type="compositionally biased region" description="Low complexity" evidence="8">
    <location>
        <begin position="1079"/>
        <end position="1089"/>
    </location>
</feature>
<comment type="subcellular location">
    <subcellularLocation>
        <location evidence="1">Membrane</location>
        <topology evidence="1">Multi-pass membrane protein</topology>
    </subcellularLocation>
</comment>
<feature type="chain" id="PRO_5046379140" description="ABC transporter domain-containing protein" evidence="10">
    <location>
        <begin position="30"/>
        <end position="2106"/>
    </location>
</feature>
<reference evidence="12 13" key="1">
    <citation type="journal article" date="2023" name="IScience">
        <title>Expanded male sex-determining region conserved during the evolution of homothallism in the green alga Volvox.</title>
        <authorList>
            <person name="Yamamoto K."/>
            <person name="Matsuzaki R."/>
            <person name="Mahakham W."/>
            <person name="Heman W."/>
            <person name="Sekimoto H."/>
            <person name="Kawachi M."/>
            <person name="Minakuchi Y."/>
            <person name="Toyoda A."/>
            <person name="Nozaki H."/>
        </authorList>
    </citation>
    <scope>NUCLEOTIDE SEQUENCE [LARGE SCALE GENOMIC DNA]</scope>
    <source>
        <strain evidence="12 13">NIES-4468</strain>
    </source>
</reference>
<evidence type="ECO:0000313" key="13">
    <source>
        <dbReference type="Proteomes" id="UP001165090"/>
    </source>
</evidence>
<dbReference type="SMART" id="SM00382">
    <property type="entry name" value="AAA"/>
    <property type="match status" value="1"/>
</dbReference>
<evidence type="ECO:0000256" key="5">
    <source>
        <dbReference type="ARBA" id="ARBA00022840"/>
    </source>
</evidence>
<keyword evidence="5" id="KW-0067">ATP-binding</keyword>
<evidence type="ECO:0000256" key="9">
    <source>
        <dbReference type="SAM" id="Phobius"/>
    </source>
</evidence>
<dbReference type="Pfam" id="PF19055">
    <property type="entry name" value="ABC2_membrane_7"/>
    <property type="match status" value="2"/>
</dbReference>
<feature type="transmembrane region" description="Helical" evidence="9">
    <location>
        <begin position="1649"/>
        <end position="1672"/>
    </location>
</feature>
<keyword evidence="3 9" id="KW-0812">Transmembrane</keyword>
<feature type="compositionally biased region" description="Basic and acidic residues" evidence="8">
    <location>
        <begin position="1541"/>
        <end position="1559"/>
    </location>
</feature>
<dbReference type="InterPro" id="IPR017871">
    <property type="entry name" value="ABC_transporter-like_CS"/>
</dbReference>
<keyword evidence="6 9" id="KW-1133">Transmembrane helix</keyword>
<accession>A0ABQ5RYY4</accession>
<feature type="compositionally biased region" description="Low complexity" evidence="8">
    <location>
        <begin position="1572"/>
        <end position="1608"/>
    </location>
</feature>
<evidence type="ECO:0000259" key="11">
    <source>
        <dbReference type="PROSITE" id="PS50893"/>
    </source>
</evidence>
<dbReference type="EMBL" id="BSDZ01000013">
    <property type="protein sequence ID" value="GLI62836.1"/>
    <property type="molecule type" value="Genomic_DNA"/>
</dbReference>
<feature type="compositionally biased region" description="Polar residues" evidence="8">
    <location>
        <begin position="1259"/>
        <end position="1272"/>
    </location>
</feature>
<sequence length="2106" mass="227307">MRETLMVQSSRVLLFNILFLVIISGRVVAIPDERPCISNNNCWNGTFCTRTSFPWLTSESATCVSCWQCCLFPEVYGAESCSSHCRCRRSQSCSLDSDCGQGEFCAVVLSRSDLPVCQPCHLCRNDAQAWCGACATACPSAALDDNGVAPQLQQGVGLEVHYDDYYVFAAFDISGHPLAQAGFIEASAQSDGLVQVSEAAVRMWLADLPTYVQDALLQPATSQLLVSSPTVGGATASRIVSLRDIAARLATVAAQRDLLCPQLQSVGGTTGANSLIATTTVPEGCICNATANAATFRCPGGQRCSRRAWLPLPADVITLGGTALLKARCVACEPGSFCPEGTFVEEQDGWDFMESHQCPQGYFCPTPAQKHECPAGYFCPARSTLNLACDYVKLLLTRQVMPGTNALMTNILADSIQFLVDSRKPLRGNYCPNRSSTPTTSCRAGFFCPDPSQELTCPSGNYCRAETVKPTVCPPLTLCNAGSCSPRIWPATVAAFCGLALSVLAVGVVAASLDHSRVQNLPSKADQDKRSAAARTMRRFVSRFHGDQLTSSPRKVWVVEPRNLEVRDLRWTGPGRAADRPVLKSVTGYFFAGELSAILGPSGCGKSSLLALLAGRDSHWPLNGGEVQVNGVKIHNPGHLKYVTGFVPQDDILCTELTVQENLQYSAALRLPRLSRKTSSAGSNGSYNSSELSAQMVTSPVSYARSPTMSSGGKSTSNMANCRSNSHSSSVWSSVRGFTYSAAEERKLLVEEVLTMLDLKMLRDQRVGGINDRSLSGGQRKRVNIGVELVARPPVLLLDEPTSGLDAACSSDVLISLADMAEERLVNVIMVVHQPRRSVYKLFKTVVLLDRQGVSVYHGDARKAEAYFRSLGYPPIPSRENVPDRLLDIIAGKCYNQSGISTKELPPSSRTFSREVDESPAASPTTGFPLTPLSPAPSPQEQTWQQSPRKPNPSRTRPALTEELAGVVEEEYEIILGTGAVKRGGMLDRNGLLRLLRHLGQEGQEVEDFVQGILEETGRRRRLEQQLWMGGVSGRGGAGGVGEGEGGEFDRGAQPYTSHYGLSGRGIQQNIPRRVSKEQQQQQQQQQQQHNNVRVYSVGRSQFLPLYAAYSVTIAAQAITSKEFLAALEMVQNDQLKARDLKIRLSDLTSPRPSRPLAAGAVVTKIGETLQNAAHGFKRQLSNMLGMGARAADRASSHRIGSSRMPNVPPVGGPQQEDLPSQLSAGGEEFAKRGIVQKARTLLRNGFSLPGGRLKLRDSLTQSEDVSSQLQQADGRMHSPLPPSSPRQQLPWVAHRRSITDEINSRRSIDAADSSGCNQEKDGTKHASRNGNNSHGNNRSKYTNIKIVPPELTVGDTLSSPAHSLPASLATGRVLLPPMQQQQQESPHRAITIIRGAKNGPMQQCNKPTGEMSLITNMFFELGGGDEGQSRGPCAQFLAGQPPAKQPGGGSTLGDKSFTFAPPAVTTESGNNKVVQSNGQKQQPEPQPEPQQQQQQQQVINRESISGGHGVSPRFPAAPKSPIEEGLLPPSPFTQFNGFGDDSKYKEDNEGGQHPESFRRGNEIETACQQLGDEQQQQGAGQMAASLKPQGQDQHQVQQQQQQPGEGQCDSEWAGSLRQSSQASRKHPSWLLQLYTFTQRALLQSFRAFWPLSMLEVALLLSAAAAVGANVGTQWGPTDVPGNMIMAMLCLAVLAVVQHLRTFASNRLVLQRERGVGLSPSAYFIARSLADLPWIAVAPMFFSLPFYILTVPRTAYVHYYVTSVGVWWWASGLSYLVTVTPLMPPAAAPTAAVLLTLIGGALLNGVNSPTIAETRGSATGALLSISYNRWAVEALTISELNEYLDSHGNVITLMYRSKGLCGFDYKAPINDSATINDLLLENLWPVNGNEEVVAHNFCSHARRNALIILFCLGIGLRVMACMILKYDAKILSNTLSAWEWCCCQCESIRVHTRMCLLNPRCRTAVPIFSAAANGDGSVTTGSKGCLTNDQGTSGSSRCGSGPRKTSLECNQITAATGAPAAVITVAAAAPAAAVAVASQRLTECGSGGRSRTDMLPDGNWHLRSISRIDEGDGDYPEPSTRGSLPPPGERLTGIWRTFRKGSRKPC</sequence>
<dbReference type="PANTHER" id="PTHR48041">
    <property type="entry name" value="ABC TRANSPORTER G FAMILY MEMBER 28"/>
    <property type="match status" value="1"/>
</dbReference>
<keyword evidence="2" id="KW-0813">Transport</keyword>